<protein>
    <submittedName>
        <fullName evidence="1">Uncharacterized protein</fullName>
    </submittedName>
</protein>
<keyword evidence="2" id="KW-1185">Reference proteome</keyword>
<organism evidence="1 2">
    <name type="scientific">Flavobacterium shii</name>
    <dbReference type="NCBI Taxonomy" id="2987687"/>
    <lineage>
        <taxon>Bacteria</taxon>
        <taxon>Pseudomonadati</taxon>
        <taxon>Bacteroidota</taxon>
        <taxon>Flavobacteriia</taxon>
        <taxon>Flavobacteriales</taxon>
        <taxon>Flavobacteriaceae</taxon>
        <taxon>Flavobacterium</taxon>
    </lineage>
</organism>
<dbReference type="RefSeq" id="WP_264205159.1">
    <property type="nucleotide sequence ID" value="NZ_JAOZEW010000003.1"/>
</dbReference>
<comment type="caution">
    <text evidence="1">The sequence shown here is derived from an EMBL/GenBank/DDBJ whole genome shotgun (WGS) entry which is preliminary data.</text>
</comment>
<dbReference type="AlphaFoldDB" id="A0A9X3C6Q0"/>
<evidence type="ECO:0000313" key="2">
    <source>
        <dbReference type="Proteomes" id="UP001151079"/>
    </source>
</evidence>
<dbReference type="Proteomes" id="UP001151079">
    <property type="component" value="Unassembled WGS sequence"/>
</dbReference>
<evidence type="ECO:0000313" key="1">
    <source>
        <dbReference type="EMBL" id="MCV9926983.1"/>
    </source>
</evidence>
<gene>
    <name evidence="1" type="ORF">OIU83_04940</name>
</gene>
<name>A0A9X3C6Q0_9FLAO</name>
<reference evidence="1" key="1">
    <citation type="submission" date="2022-10" db="EMBL/GenBank/DDBJ databases">
        <title>Two novel species of Flavobacterium.</title>
        <authorList>
            <person name="Liu Q."/>
            <person name="Xin Y.-H."/>
        </authorList>
    </citation>
    <scope>NUCLEOTIDE SEQUENCE</scope>
    <source>
        <strain evidence="1">LS1R49</strain>
    </source>
</reference>
<accession>A0A9X3C6Q0</accession>
<dbReference type="EMBL" id="JAOZEW010000003">
    <property type="protein sequence ID" value="MCV9926983.1"/>
    <property type="molecule type" value="Genomic_DNA"/>
</dbReference>
<sequence>MAKIYSKKVIVIKDLKPKREVVSFLLSYSKALTVVKIDDKSFEIIAN</sequence>
<proteinExistence type="predicted"/>